<protein>
    <submittedName>
        <fullName evidence="2">Uncharacterized protein</fullName>
    </submittedName>
</protein>
<evidence type="ECO:0000313" key="2">
    <source>
        <dbReference type="EMBL" id="CAB4221177.1"/>
    </source>
</evidence>
<name>A0A6J5T3J4_9CAUD</name>
<proteinExistence type="predicted"/>
<feature type="region of interest" description="Disordered" evidence="1">
    <location>
        <begin position="1"/>
        <end position="35"/>
    </location>
</feature>
<accession>A0A6J5T3J4</accession>
<evidence type="ECO:0000256" key="1">
    <source>
        <dbReference type="SAM" id="MobiDB-lite"/>
    </source>
</evidence>
<gene>
    <name evidence="2" type="ORF">UFOVP1636_175</name>
</gene>
<dbReference type="EMBL" id="LR797503">
    <property type="protein sequence ID" value="CAB4221177.1"/>
    <property type="molecule type" value="Genomic_DNA"/>
</dbReference>
<feature type="compositionally biased region" description="Low complexity" evidence="1">
    <location>
        <begin position="1"/>
        <end position="11"/>
    </location>
</feature>
<feature type="compositionally biased region" description="Basic and acidic residues" evidence="1">
    <location>
        <begin position="12"/>
        <end position="22"/>
    </location>
</feature>
<sequence length="51" mass="5655">MINNDNNQLDQDSLKESKKVETPDEEPGIAVQGFLKIFDPESGEVLTHGRA</sequence>
<organism evidence="2">
    <name type="scientific">uncultured Caudovirales phage</name>
    <dbReference type="NCBI Taxonomy" id="2100421"/>
    <lineage>
        <taxon>Viruses</taxon>
        <taxon>Duplodnaviria</taxon>
        <taxon>Heunggongvirae</taxon>
        <taxon>Uroviricota</taxon>
        <taxon>Caudoviricetes</taxon>
        <taxon>Peduoviridae</taxon>
        <taxon>Maltschvirus</taxon>
        <taxon>Maltschvirus maltsch</taxon>
    </lineage>
</organism>
<reference evidence="2" key="1">
    <citation type="submission" date="2020-05" db="EMBL/GenBank/DDBJ databases">
        <authorList>
            <person name="Chiriac C."/>
            <person name="Salcher M."/>
            <person name="Ghai R."/>
            <person name="Kavagutti S V."/>
        </authorList>
    </citation>
    <scope>NUCLEOTIDE SEQUENCE</scope>
</reference>